<dbReference type="EMBL" id="JACGWU010000006">
    <property type="protein sequence ID" value="MBA8829605.1"/>
    <property type="molecule type" value="Genomic_DNA"/>
</dbReference>
<comment type="caution">
    <text evidence="2">The sequence shown here is derived from an EMBL/GenBank/DDBJ whole genome shotgun (WGS) entry which is preliminary data.</text>
</comment>
<evidence type="ECO:0000313" key="1">
    <source>
        <dbReference type="EMBL" id="MBA8829605.1"/>
    </source>
</evidence>
<dbReference type="AlphaFoldDB" id="A0A7W3JVU1"/>
<evidence type="ECO:0000313" key="3">
    <source>
        <dbReference type="Proteomes" id="UP000524237"/>
    </source>
</evidence>
<organism evidence="2 3">
    <name type="scientific">Alpinimonas psychrophila</name>
    <dbReference type="NCBI Taxonomy" id="748908"/>
    <lineage>
        <taxon>Bacteria</taxon>
        <taxon>Bacillati</taxon>
        <taxon>Actinomycetota</taxon>
        <taxon>Actinomycetes</taxon>
        <taxon>Micrococcales</taxon>
        <taxon>Microbacteriaceae</taxon>
        <taxon>Alpinimonas</taxon>
    </lineage>
</organism>
<sequence>MSRKTWDVNVQRDGKFWLIQVPGIEGGTQARTLNEVDEMSRDFIAGMNDVLEASFDIHIEIQLPAEVVGHLAEAQRLREQAAIARSQSAEESRIAARLLKSSGMTVREIGRALKVSHQRAQQLVSS</sequence>
<keyword evidence="3" id="KW-1185">Reference proteome</keyword>
<proteinExistence type="predicted"/>
<gene>
    <name evidence="1" type="ORF">FB555_001721</name>
    <name evidence="2" type="ORF">FB555_002204</name>
</gene>
<dbReference type="Proteomes" id="UP000524237">
    <property type="component" value="Unassembled WGS sequence"/>
</dbReference>
<dbReference type="RefSeq" id="WP_182485036.1">
    <property type="nucleotide sequence ID" value="NZ_JACGWU010000006.1"/>
</dbReference>
<dbReference type="EMBL" id="JACGWU010000012">
    <property type="protein sequence ID" value="MBA8830077.1"/>
    <property type="molecule type" value="Genomic_DNA"/>
</dbReference>
<name>A0A7W3JVU1_9MICO</name>
<protein>
    <recommendedName>
        <fullName evidence="4">Antitoxin HicB</fullName>
    </recommendedName>
</protein>
<evidence type="ECO:0008006" key="4">
    <source>
        <dbReference type="Google" id="ProtNLM"/>
    </source>
</evidence>
<evidence type="ECO:0000313" key="2">
    <source>
        <dbReference type="EMBL" id="MBA8830077.1"/>
    </source>
</evidence>
<reference evidence="2 3" key="1">
    <citation type="submission" date="2020-07" db="EMBL/GenBank/DDBJ databases">
        <title>Sequencing the genomes of 1000 actinobacteria strains.</title>
        <authorList>
            <person name="Klenk H.-P."/>
        </authorList>
    </citation>
    <scope>NUCLEOTIDE SEQUENCE [LARGE SCALE GENOMIC DNA]</scope>
    <source>
        <strain evidence="2 3">DSM 23737</strain>
    </source>
</reference>
<accession>A0A7W3JVU1</accession>